<comment type="similarity">
    <text evidence="10">In the N-terminal section; belongs to the asparaginase 1 family.</text>
</comment>
<dbReference type="InterPro" id="IPR041725">
    <property type="entry name" value="L-asparaginase_I"/>
</dbReference>
<feature type="compositionally biased region" description="Polar residues" evidence="14">
    <location>
        <begin position="594"/>
        <end position="645"/>
    </location>
</feature>
<dbReference type="PANTHER" id="PTHR11707">
    <property type="entry name" value="L-ASPARAGINASE"/>
    <property type="match status" value="1"/>
</dbReference>
<accession>A0AAJ6QY00</accession>
<keyword evidence="4" id="KW-1052">Target cell membrane</keyword>
<dbReference type="InterPro" id="IPR027475">
    <property type="entry name" value="Asparaginase/glutaminase_AS2"/>
</dbReference>
<dbReference type="InterPro" id="IPR006034">
    <property type="entry name" value="Asparaginase/glutaminase-like"/>
</dbReference>
<dbReference type="EC" id="3.5.1.1" evidence="2"/>
<dbReference type="PROSITE" id="PS00917">
    <property type="entry name" value="ASN_GLN_ASE_2"/>
    <property type="match status" value="1"/>
</dbReference>
<proteinExistence type="inferred from homology"/>
<keyword evidence="9" id="KW-0472">Membrane</keyword>
<feature type="active site" evidence="13">
    <location>
        <position position="99"/>
    </location>
</feature>
<dbReference type="Gene3D" id="1.25.40.20">
    <property type="entry name" value="Ankyrin repeat-containing domain"/>
    <property type="match status" value="2"/>
</dbReference>
<keyword evidence="17" id="KW-1185">Reference proteome</keyword>
<dbReference type="InterPro" id="IPR002110">
    <property type="entry name" value="Ankyrin_rpt"/>
</dbReference>
<comment type="subcellular location">
    <subcellularLocation>
        <location evidence="1">Target cell membrane</location>
    </subcellularLocation>
</comment>
<dbReference type="InterPro" id="IPR027473">
    <property type="entry name" value="L-asparaginase_C"/>
</dbReference>
<keyword evidence="7" id="KW-0800">Toxin</keyword>
<evidence type="ECO:0000256" key="11">
    <source>
        <dbReference type="PIRSR" id="PIRSR001220-2"/>
    </source>
</evidence>
<sequence>MIKNKNGVLAPEPKMMEKKLRTYPQLHDTEYTAKMFPNCDNPPLVLPDTGDNFRVVYTVYEYQPLLDSSNMTMDDWIRISLDVQHFYMNFDGFVILHGTDTMSYTASALSFMLENLGKSVIITGSQIPLFEPRSDGRENLLNALIIAGNYIIPEVTLLFNNKLFRGNRTTKHSASNMDAFSSPNLPPLATIGIKINVDWKAVVVPASIDKFRVHSMLSRNVGLLRLFPSITVEVVRAFLTPPIEGVILQTYGAGNGPTSRKDLLDEIRRATLRGIIIVNCSQCPNGRVEGVYETGNALVEAGVIPGSDMTPEAALAKLSYILSKKEWSLATKKEMMQTSLRGELTVVKETALKDLDLITAIAKTMNISSTEELEALKTTLVPSILCNVAAKGDCERLEVMRQFGAYLSACDYDYRTPLHIAASEGNVAMVEYLLKQGASVHMRDRDRKTPLLVAIDWDHHDVIDLLIRGGSHLSLPPETLAEAMNSAARKGDLRRLESYKRAGANLADRDAAGRSPSHAACENCQVDVLRYLLDHGFYSDATDVYGHTPKEIATILGYKDLVNLIEDGIRPDDERSLPESGLSVDHLERRFSDGASSISPRQSPTPRESVSGYFSSTPPMRPDSINSLLSTSPTRRSDSITNFLASSPTQRTGHLLLNGYVG</sequence>
<keyword evidence="7" id="KW-0638">Presynaptic neurotoxin</keyword>
<keyword evidence="8 12" id="KW-0040">ANK repeat</keyword>
<dbReference type="PANTHER" id="PTHR11707:SF28">
    <property type="entry name" value="60 KDA LYSOPHOSPHOLIPASE"/>
    <property type="match status" value="1"/>
</dbReference>
<dbReference type="InterPro" id="IPR037152">
    <property type="entry name" value="L-asparaginase_N_sf"/>
</dbReference>
<dbReference type="Gene3D" id="3.40.50.1170">
    <property type="entry name" value="L-asparaginase, N-terminal domain"/>
    <property type="match status" value="1"/>
</dbReference>
<feature type="domain" description="Asparaginase/glutaminase C-terminal" evidence="16">
    <location>
        <begin position="220"/>
        <end position="336"/>
    </location>
</feature>
<dbReference type="Pfam" id="PF00710">
    <property type="entry name" value="Asparaginase"/>
    <property type="match status" value="1"/>
</dbReference>
<dbReference type="InterPro" id="IPR027474">
    <property type="entry name" value="L-asparaginase_N"/>
</dbReference>
<keyword evidence="9" id="KW-1053">Target membrane</keyword>
<dbReference type="RefSeq" id="XP_003747533.2">
    <property type="nucleotide sequence ID" value="XM_003747485.3"/>
</dbReference>
<dbReference type="InterPro" id="IPR040919">
    <property type="entry name" value="Asparaginase_C"/>
</dbReference>
<dbReference type="Gene3D" id="3.40.50.40">
    <property type="match status" value="1"/>
</dbReference>
<evidence type="ECO:0000256" key="1">
    <source>
        <dbReference type="ARBA" id="ARBA00004175"/>
    </source>
</evidence>
<feature type="binding site" evidence="11">
    <location>
        <position position="68"/>
    </location>
    <ligand>
        <name>substrate</name>
    </ligand>
</feature>
<dbReference type="FunFam" id="3.40.50.40:FF:000001">
    <property type="entry name" value="L-asparaginase 1"/>
    <property type="match status" value="1"/>
</dbReference>
<name>A0AAJ6QY00_9ACAR</name>
<feature type="domain" description="L-asparaginase N-terminal" evidence="15">
    <location>
        <begin position="47"/>
        <end position="201"/>
    </location>
</feature>
<dbReference type="PROSITE" id="PS51732">
    <property type="entry name" value="ASN_GLN_ASE_3"/>
    <property type="match status" value="1"/>
</dbReference>
<dbReference type="GO" id="GO:0044231">
    <property type="term" value="C:host cell presynaptic membrane"/>
    <property type="evidence" value="ECO:0007669"/>
    <property type="project" value="UniProtKB-KW"/>
</dbReference>
<evidence type="ECO:0000256" key="9">
    <source>
        <dbReference type="ARBA" id="ARBA00023298"/>
    </source>
</evidence>
<dbReference type="PIRSF" id="PIRSF500176">
    <property type="entry name" value="L_ASNase"/>
    <property type="match status" value="1"/>
</dbReference>
<evidence type="ECO:0000256" key="6">
    <source>
        <dbReference type="ARBA" id="ARBA00022801"/>
    </source>
</evidence>
<evidence type="ECO:0000313" key="17">
    <source>
        <dbReference type="Proteomes" id="UP000694867"/>
    </source>
</evidence>
<dbReference type="PIRSF" id="PIRSF001220">
    <property type="entry name" value="L-ASNase_gatD"/>
    <property type="match status" value="1"/>
</dbReference>
<dbReference type="SMART" id="SM00870">
    <property type="entry name" value="Asparaginase"/>
    <property type="match status" value="1"/>
</dbReference>
<dbReference type="KEGG" id="goe:100900222"/>
<keyword evidence="7" id="KW-0528">Neurotoxin</keyword>
<gene>
    <name evidence="18" type="primary">LOC100900222</name>
</gene>
<keyword evidence="5" id="KW-0677">Repeat</keyword>
<dbReference type="GeneID" id="100900222"/>
<evidence type="ECO:0000256" key="13">
    <source>
        <dbReference type="PROSITE-ProRule" id="PRU10100"/>
    </source>
</evidence>
<evidence type="ECO:0000256" key="10">
    <source>
        <dbReference type="ARBA" id="ARBA00061199"/>
    </source>
</evidence>
<dbReference type="GO" id="GO:0006887">
    <property type="term" value="P:exocytosis"/>
    <property type="evidence" value="ECO:0007669"/>
    <property type="project" value="UniProtKB-KW"/>
</dbReference>
<dbReference type="AlphaFoldDB" id="A0AAJ6QY00"/>
<reference evidence="18" key="1">
    <citation type="submission" date="2025-08" db="UniProtKB">
        <authorList>
            <consortium name="RefSeq"/>
        </authorList>
    </citation>
    <scope>IDENTIFICATION</scope>
</reference>
<dbReference type="PROSITE" id="PS50297">
    <property type="entry name" value="ANK_REP_REGION"/>
    <property type="match status" value="2"/>
</dbReference>
<dbReference type="GO" id="GO:0044218">
    <property type="term" value="C:other organism cell membrane"/>
    <property type="evidence" value="ECO:0007669"/>
    <property type="project" value="UniProtKB-KW"/>
</dbReference>
<evidence type="ECO:0000259" key="15">
    <source>
        <dbReference type="Pfam" id="PF00710"/>
    </source>
</evidence>
<dbReference type="PRINTS" id="PR00139">
    <property type="entry name" value="ASNGLNASE"/>
</dbReference>
<evidence type="ECO:0000313" key="18">
    <source>
        <dbReference type="RefSeq" id="XP_003747533.2"/>
    </source>
</evidence>
<feature type="region of interest" description="Disordered" evidence="14">
    <location>
        <begin position="593"/>
        <end position="645"/>
    </location>
</feature>
<dbReference type="SUPFAM" id="SSF48403">
    <property type="entry name" value="Ankyrin repeat"/>
    <property type="match status" value="1"/>
</dbReference>
<evidence type="ECO:0000256" key="2">
    <source>
        <dbReference type="ARBA" id="ARBA00012920"/>
    </source>
</evidence>
<dbReference type="InterPro" id="IPR036152">
    <property type="entry name" value="Asp/glu_Ase-like_sf"/>
</dbReference>
<dbReference type="PROSITE" id="PS50088">
    <property type="entry name" value="ANK_REPEAT"/>
    <property type="match status" value="2"/>
</dbReference>
<feature type="repeat" description="ANK" evidence="12">
    <location>
        <begin position="512"/>
        <end position="544"/>
    </location>
</feature>
<dbReference type="CDD" id="cd08963">
    <property type="entry name" value="L-asparaginase_I"/>
    <property type="match status" value="1"/>
</dbReference>
<dbReference type="GO" id="GO:0009066">
    <property type="term" value="P:aspartate family amino acid metabolic process"/>
    <property type="evidence" value="ECO:0007669"/>
    <property type="project" value="UniProtKB-ARBA"/>
</dbReference>
<keyword evidence="6" id="KW-0378">Hydrolase</keyword>
<evidence type="ECO:0000256" key="7">
    <source>
        <dbReference type="ARBA" id="ARBA00023028"/>
    </source>
</evidence>
<dbReference type="GO" id="GO:0004067">
    <property type="term" value="F:asparaginase activity"/>
    <property type="evidence" value="ECO:0007669"/>
    <property type="project" value="UniProtKB-UniRule"/>
</dbReference>
<dbReference type="InterPro" id="IPR006033">
    <property type="entry name" value="AsnA_fam"/>
</dbReference>
<feature type="binding site" evidence="11">
    <location>
        <begin position="99"/>
        <end position="100"/>
    </location>
    <ligand>
        <name>substrate</name>
    </ligand>
</feature>
<dbReference type="SUPFAM" id="SSF53774">
    <property type="entry name" value="Glutaminase/Asparaginase"/>
    <property type="match status" value="1"/>
</dbReference>
<dbReference type="NCBIfam" id="TIGR00519">
    <property type="entry name" value="asnASE_I"/>
    <property type="match status" value="1"/>
</dbReference>
<evidence type="ECO:0000256" key="12">
    <source>
        <dbReference type="PROSITE-ProRule" id="PRU00023"/>
    </source>
</evidence>
<keyword evidence="3" id="KW-0268">Exocytosis</keyword>
<dbReference type="Pfam" id="PF12796">
    <property type="entry name" value="Ank_2"/>
    <property type="match status" value="2"/>
</dbReference>
<evidence type="ECO:0000259" key="16">
    <source>
        <dbReference type="Pfam" id="PF17763"/>
    </source>
</evidence>
<dbReference type="SMART" id="SM00248">
    <property type="entry name" value="ANK"/>
    <property type="match status" value="3"/>
</dbReference>
<evidence type="ECO:0000256" key="5">
    <source>
        <dbReference type="ARBA" id="ARBA00022737"/>
    </source>
</evidence>
<evidence type="ECO:0000256" key="3">
    <source>
        <dbReference type="ARBA" id="ARBA00022483"/>
    </source>
</evidence>
<protein>
    <recommendedName>
        <fullName evidence="2">asparaginase</fullName>
        <ecNumber evidence="2">3.5.1.1</ecNumber>
    </recommendedName>
</protein>
<dbReference type="FunFam" id="3.40.50.1170:FF:000003">
    <property type="entry name" value="60 kDa lysophospholipase"/>
    <property type="match status" value="1"/>
</dbReference>
<evidence type="ECO:0000256" key="8">
    <source>
        <dbReference type="ARBA" id="ARBA00023043"/>
    </source>
</evidence>
<dbReference type="Pfam" id="PF17763">
    <property type="entry name" value="Asparaginase_C"/>
    <property type="match status" value="1"/>
</dbReference>
<feature type="repeat" description="ANK" evidence="12">
    <location>
        <begin position="413"/>
        <end position="445"/>
    </location>
</feature>
<dbReference type="InterPro" id="IPR036770">
    <property type="entry name" value="Ankyrin_rpt-contain_sf"/>
</dbReference>
<organism evidence="17 18">
    <name type="scientific">Galendromus occidentalis</name>
    <name type="common">western predatory mite</name>
    <dbReference type="NCBI Taxonomy" id="34638"/>
    <lineage>
        <taxon>Eukaryota</taxon>
        <taxon>Metazoa</taxon>
        <taxon>Ecdysozoa</taxon>
        <taxon>Arthropoda</taxon>
        <taxon>Chelicerata</taxon>
        <taxon>Arachnida</taxon>
        <taxon>Acari</taxon>
        <taxon>Parasitiformes</taxon>
        <taxon>Mesostigmata</taxon>
        <taxon>Gamasina</taxon>
        <taxon>Phytoseioidea</taxon>
        <taxon>Phytoseiidae</taxon>
        <taxon>Typhlodrominae</taxon>
        <taxon>Galendromus</taxon>
    </lineage>
</organism>
<evidence type="ECO:0000256" key="14">
    <source>
        <dbReference type="SAM" id="MobiDB-lite"/>
    </source>
</evidence>
<evidence type="ECO:0000256" key="4">
    <source>
        <dbReference type="ARBA" id="ARBA00022537"/>
    </source>
</evidence>
<dbReference type="Proteomes" id="UP000694867">
    <property type="component" value="Unplaced"/>
</dbReference>